<dbReference type="Proteomes" id="UP000595437">
    <property type="component" value="Chromosome 9"/>
</dbReference>
<dbReference type="EMBL" id="CP045898">
    <property type="protein sequence ID" value="QQP39751.1"/>
    <property type="molecule type" value="Genomic_DNA"/>
</dbReference>
<organism evidence="1 2">
    <name type="scientific">Caligus rogercresseyi</name>
    <name type="common">Sea louse</name>
    <dbReference type="NCBI Taxonomy" id="217165"/>
    <lineage>
        <taxon>Eukaryota</taxon>
        <taxon>Metazoa</taxon>
        <taxon>Ecdysozoa</taxon>
        <taxon>Arthropoda</taxon>
        <taxon>Crustacea</taxon>
        <taxon>Multicrustacea</taxon>
        <taxon>Hexanauplia</taxon>
        <taxon>Copepoda</taxon>
        <taxon>Siphonostomatoida</taxon>
        <taxon>Caligidae</taxon>
        <taxon>Caligus</taxon>
    </lineage>
</organism>
<gene>
    <name evidence="1" type="ORF">FKW44_013563</name>
</gene>
<evidence type="ECO:0000313" key="1">
    <source>
        <dbReference type="EMBL" id="QQP39751.1"/>
    </source>
</evidence>
<sequence>MTEHMQKRQRCSELLDAGIETMVLGVLVSDGKKMPPFLFKAREKIDQNTYYKLLRYTILPWLKANYPEGVYLRSVKGSAPNIMANFWSTEMWPSSSPDLNPLDYAVWGTLKKETNTTSHPNVDSLKTAIVAEWDILSEEFIINSWKTSTSCAGCN</sequence>
<name>A0A7T8GYA1_CALRO</name>
<reference evidence="2" key="1">
    <citation type="submission" date="2021-01" db="EMBL/GenBank/DDBJ databases">
        <title>Caligus Genome Assembly.</title>
        <authorList>
            <person name="Gallardo-Escarate C."/>
        </authorList>
    </citation>
    <scope>NUCLEOTIDE SEQUENCE [LARGE SCALE GENOMIC DNA]</scope>
</reference>
<dbReference type="Gene3D" id="3.30.420.10">
    <property type="entry name" value="Ribonuclease H-like superfamily/Ribonuclease H"/>
    <property type="match status" value="1"/>
</dbReference>
<proteinExistence type="predicted"/>
<evidence type="ECO:0008006" key="3">
    <source>
        <dbReference type="Google" id="ProtNLM"/>
    </source>
</evidence>
<accession>A0A7T8GYA1</accession>
<dbReference type="AlphaFoldDB" id="A0A7T8GYA1"/>
<dbReference type="InterPro" id="IPR036397">
    <property type="entry name" value="RNaseH_sf"/>
</dbReference>
<dbReference type="GO" id="GO:0003676">
    <property type="term" value="F:nucleic acid binding"/>
    <property type="evidence" value="ECO:0007669"/>
    <property type="project" value="InterPro"/>
</dbReference>
<protein>
    <recommendedName>
        <fullName evidence="3">Transposable element Tc3 transposase</fullName>
    </recommendedName>
</protein>
<evidence type="ECO:0000313" key="2">
    <source>
        <dbReference type="Proteomes" id="UP000595437"/>
    </source>
</evidence>
<keyword evidence="2" id="KW-1185">Reference proteome</keyword>